<gene>
    <name evidence="6" type="primary">menD</name>
    <name evidence="9" type="ORF">HD592_000592</name>
</gene>
<evidence type="ECO:0000256" key="2">
    <source>
        <dbReference type="ARBA" id="ARBA00022723"/>
    </source>
</evidence>
<dbReference type="NCBIfam" id="TIGR00173">
    <property type="entry name" value="menD"/>
    <property type="match status" value="1"/>
</dbReference>
<comment type="function">
    <text evidence="6">Catalyzes the thiamine diphosphate-dependent decarboxylation of 2-oxoglutarate and the subsequent addition of the resulting succinic semialdehyde-thiamine pyrophosphate anion to isochorismate to yield 2-succinyl-5-enolpyruvyl-6-hydroxy-3-cyclohexene-1-carboxylate (SEPHCHC).</text>
</comment>
<dbReference type="PANTHER" id="PTHR42916:SF1">
    <property type="entry name" value="PROTEIN PHYLLO, CHLOROPLASTIC"/>
    <property type="match status" value="1"/>
</dbReference>
<dbReference type="InterPro" id="IPR011766">
    <property type="entry name" value="TPP_enzyme_TPP-bd"/>
</dbReference>
<dbReference type="GO" id="GO:0030145">
    <property type="term" value="F:manganese ion binding"/>
    <property type="evidence" value="ECO:0007669"/>
    <property type="project" value="UniProtKB-UniRule"/>
</dbReference>
<sequence length="576" mass="60016">MSHPSELLARLLLSALISAGVRDVVYCPGSRSAPLAYALAAAVDAGLVRAHVRLDERSACFLAVGLSRAGRRDDSSPDDPALRRRPAPVAIVTTSGGAVAELHAGVAEAHHSRLPLIVVSADRPAEMQGVGASQTTTQAGIFGPHARACLDLPADSPPGPGLVSRIGRVLARAQGLPSGSAGPVQINIAFRDPLTPRGGSIAAPPFSLEGSAPARVHPSPPVPLEWEQAVEGGLRTVIIAGDAADPEASRWAAAARLPILAEPTSGLAFDELRIPFEQSLLESGLAERIEQVIVTGRPTLSRPVSALLARRDLRIIVVDPTNEWTDVAGAAALVVPALAAPPADPDGRIPDGSWLEQWRALARSAGERIGGVLDAAPLSVLHAARTVWSADSRTLFLGASNSVRAADLVGERGRPRRVVSNRGLAGIDGTIASAMGLALGTGEPVTALMGDLSFFHDAGALAVPADEPTPDLLILVADDGGGGIFRGLEHGRSENAPTFGRWFATPQPTSIEGLARAHGLAYREASTREELRALLDRAPRGVVVCRIVCSRPDELQDVKKAAQGLGLHSKRTDQIQ</sequence>
<evidence type="ECO:0000256" key="3">
    <source>
        <dbReference type="ARBA" id="ARBA00022842"/>
    </source>
</evidence>
<comment type="catalytic activity">
    <reaction evidence="6">
        <text>isochorismate + 2-oxoglutarate + H(+) = 5-enolpyruvoyl-6-hydroxy-2-succinyl-cyclohex-3-ene-1-carboxylate + CO2</text>
        <dbReference type="Rhea" id="RHEA:25593"/>
        <dbReference type="ChEBI" id="CHEBI:15378"/>
        <dbReference type="ChEBI" id="CHEBI:16526"/>
        <dbReference type="ChEBI" id="CHEBI:16810"/>
        <dbReference type="ChEBI" id="CHEBI:29780"/>
        <dbReference type="ChEBI" id="CHEBI:58818"/>
        <dbReference type="EC" id="2.2.1.9"/>
    </reaction>
</comment>
<proteinExistence type="inferred from homology"/>
<dbReference type="Proteomes" id="UP000617426">
    <property type="component" value="Unassembled WGS sequence"/>
</dbReference>
<dbReference type="Pfam" id="PF02775">
    <property type="entry name" value="TPP_enzyme_C"/>
    <property type="match status" value="1"/>
</dbReference>
<dbReference type="GO" id="GO:0070204">
    <property type="term" value="F:2-succinyl-5-enolpyruvyl-6-hydroxy-3-cyclohexene-1-carboxylic-acid synthase activity"/>
    <property type="evidence" value="ECO:0007669"/>
    <property type="project" value="UniProtKB-UniRule"/>
</dbReference>
<accession>A0A923IWD3</accession>
<keyword evidence="3 6" id="KW-0460">Magnesium</keyword>
<keyword evidence="2 6" id="KW-0479">Metal-binding</keyword>
<reference evidence="9" key="1">
    <citation type="submission" date="2020-08" db="EMBL/GenBank/DDBJ databases">
        <title>Sequencing the genomes of 1000 actinobacteria strains.</title>
        <authorList>
            <person name="Klenk H.-P."/>
        </authorList>
    </citation>
    <scope>NUCLEOTIDE SEQUENCE</scope>
    <source>
        <strain evidence="9">DSM 10695</strain>
    </source>
</reference>
<dbReference type="PIRSF" id="PIRSF004983">
    <property type="entry name" value="MenD"/>
    <property type="match status" value="1"/>
</dbReference>
<comment type="cofactor">
    <cofactor evidence="6">
        <name>thiamine diphosphate</name>
        <dbReference type="ChEBI" id="CHEBI:58937"/>
    </cofactor>
    <text evidence="6">Binds 1 thiamine pyrophosphate per subunit.</text>
</comment>
<dbReference type="EC" id="2.2.1.9" evidence="6"/>
<evidence type="ECO:0000259" key="8">
    <source>
        <dbReference type="Pfam" id="PF02776"/>
    </source>
</evidence>
<dbReference type="HAMAP" id="MF_01659">
    <property type="entry name" value="MenD"/>
    <property type="match status" value="1"/>
</dbReference>
<evidence type="ECO:0000313" key="9">
    <source>
        <dbReference type="EMBL" id="MBB6334027.1"/>
    </source>
</evidence>
<dbReference type="RefSeq" id="WP_184451767.1">
    <property type="nucleotide sequence ID" value="NZ_JACHMK010000001.1"/>
</dbReference>
<dbReference type="InterPro" id="IPR029061">
    <property type="entry name" value="THDP-binding"/>
</dbReference>
<dbReference type="PANTHER" id="PTHR42916">
    <property type="entry name" value="2-SUCCINYL-5-ENOLPYRUVYL-6-HYDROXY-3-CYCLOHEXENE-1-CARBOXYLATE SYNTHASE"/>
    <property type="match status" value="1"/>
</dbReference>
<evidence type="ECO:0000256" key="6">
    <source>
        <dbReference type="HAMAP-Rule" id="MF_01659"/>
    </source>
</evidence>
<evidence type="ECO:0000259" key="7">
    <source>
        <dbReference type="Pfam" id="PF02775"/>
    </source>
</evidence>
<feature type="domain" description="Thiamine pyrophosphate enzyme TPP-binding" evidence="7">
    <location>
        <begin position="411"/>
        <end position="540"/>
    </location>
</feature>
<dbReference type="Pfam" id="PF02776">
    <property type="entry name" value="TPP_enzyme_N"/>
    <property type="match status" value="1"/>
</dbReference>
<dbReference type="SUPFAM" id="SSF52518">
    <property type="entry name" value="Thiamin diphosphate-binding fold (THDP-binding)"/>
    <property type="match status" value="2"/>
</dbReference>
<evidence type="ECO:0000256" key="5">
    <source>
        <dbReference type="ARBA" id="ARBA00023211"/>
    </source>
</evidence>
<keyword evidence="1 6" id="KW-0808">Transferase</keyword>
<name>A0A923IWD3_9ACTO</name>
<protein>
    <recommendedName>
        <fullName evidence="6">2-succinyl-5-enolpyruvyl-6-hydroxy-3-cyclohexene-1-carboxylate synthase</fullName>
        <shortName evidence="6">SEPHCHC synthase</shortName>
        <ecNumber evidence="6">2.2.1.9</ecNumber>
    </recommendedName>
    <alternativeName>
        <fullName evidence="6">Menaquinone biosynthesis protein MenD</fullName>
    </alternativeName>
</protein>
<comment type="subunit">
    <text evidence="6">Homodimer.</text>
</comment>
<comment type="cofactor">
    <cofactor evidence="6">
        <name>Mg(2+)</name>
        <dbReference type="ChEBI" id="CHEBI:18420"/>
    </cofactor>
    <cofactor evidence="6">
        <name>Mn(2+)</name>
        <dbReference type="ChEBI" id="CHEBI:29035"/>
    </cofactor>
</comment>
<comment type="pathway">
    <text evidence="6">Quinol/quinone metabolism; menaquinone biosynthesis.</text>
</comment>
<keyword evidence="10" id="KW-1185">Reference proteome</keyword>
<dbReference type="InterPro" id="IPR012001">
    <property type="entry name" value="Thiamin_PyroP_enz_TPP-bd_dom"/>
</dbReference>
<dbReference type="Gene3D" id="3.40.50.1220">
    <property type="entry name" value="TPP-binding domain"/>
    <property type="match status" value="1"/>
</dbReference>
<comment type="similarity">
    <text evidence="6">Belongs to the TPP enzyme family. MenD subfamily.</text>
</comment>
<keyword evidence="6" id="KW-0474">Menaquinone biosynthesis</keyword>
<dbReference type="InterPro" id="IPR004433">
    <property type="entry name" value="MenaQ_synth_MenD"/>
</dbReference>
<evidence type="ECO:0000313" key="10">
    <source>
        <dbReference type="Proteomes" id="UP000617426"/>
    </source>
</evidence>
<dbReference type="GO" id="GO:0009234">
    <property type="term" value="P:menaquinone biosynthetic process"/>
    <property type="evidence" value="ECO:0007669"/>
    <property type="project" value="UniProtKB-UniRule"/>
</dbReference>
<evidence type="ECO:0000256" key="4">
    <source>
        <dbReference type="ARBA" id="ARBA00023052"/>
    </source>
</evidence>
<evidence type="ECO:0000256" key="1">
    <source>
        <dbReference type="ARBA" id="ARBA00022679"/>
    </source>
</evidence>
<dbReference type="CDD" id="cd02009">
    <property type="entry name" value="TPP_SHCHC_synthase"/>
    <property type="match status" value="1"/>
</dbReference>
<dbReference type="EMBL" id="JACHMK010000001">
    <property type="protein sequence ID" value="MBB6334027.1"/>
    <property type="molecule type" value="Genomic_DNA"/>
</dbReference>
<dbReference type="AlphaFoldDB" id="A0A923IWD3"/>
<comment type="pathway">
    <text evidence="6">Quinol/quinone metabolism; 1,4-dihydroxy-2-naphthoate biosynthesis; 1,4-dihydroxy-2-naphthoate from chorismate: step 2/7.</text>
</comment>
<keyword evidence="4 6" id="KW-0786">Thiamine pyrophosphate</keyword>
<comment type="caution">
    <text evidence="9">The sequence shown here is derived from an EMBL/GenBank/DDBJ whole genome shotgun (WGS) entry which is preliminary data.</text>
</comment>
<dbReference type="Gene3D" id="3.40.50.970">
    <property type="match status" value="2"/>
</dbReference>
<dbReference type="GO" id="GO:0030976">
    <property type="term" value="F:thiamine pyrophosphate binding"/>
    <property type="evidence" value="ECO:0007669"/>
    <property type="project" value="UniProtKB-UniRule"/>
</dbReference>
<keyword evidence="5 6" id="KW-0464">Manganese</keyword>
<dbReference type="GO" id="GO:0000287">
    <property type="term" value="F:magnesium ion binding"/>
    <property type="evidence" value="ECO:0007669"/>
    <property type="project" value="UniProtKB-UniRule"/>
</dbReference>
<organism evidence="9 10">
    <name type="scientific">Schaalia hyovaginalis</name>
    <dbReference type="NCBI Taxonomy" id="29316"/>
    <lineage>
        <taxon>Bacteria</taxon>
        <taxon>Bacillati</taxon>
        <taxon>Actinomycetota</taxon>
        <taxon>Actinomycetes</taxon>
        <taxon>Actinomycetales</taxon>
        <taxon>Actinomycetaceae</taxon>
        <taxon>Schaalia</taxon>
    </lineage>
</organism>
<feature type="domain" description="Thiamine pyrophosphate enzyme N-terminal TPP-binding" evidence="8">
    <location>
        <begin position="9"/>
        <end position="137"/>
    </location>
</feature>